<comment type="caution">
    <text evidence="3">The sequence shown here is derived from an EMBL/GenBank/DDBJ whole genome shotgun (WGS) entry which is preliminary data.</text>
</comment>
<sequence length="81" mass="8999">MKNTLISGLVLSALLAATPAFAQTSYGGKSRTEVKAELASTRRADDFDAVNSLSYPQLRPYQERHAQQQRVDARTAFVKRE</sequence>
<evidence type="ECO:0000256" key="1">
    <source>
        <dbReference type="SAM" id="MobiDB-lite"/>
    </source>
</evidence>
<evidence type="ECO:0000256" key="2">
    <source>
        <dbReference type="SAM" id="SignalP"/>
    </source>
</evidence>
<protein>
    <recommendedName>
        <fullName evidence="5">DUF4148 domain-containing protein</fullName>
    </recommendedName>
</protein>
<keyword evidence="4" id="KW-1185">Reference proteome</keyword>
<dbReference type="Proteomes" id="UP000242951">
    <property type="component" value="Unassembled WGS sequence"/>
</dbReference>
<accession>A0ABR5HNZ4</accession>
<feature type="chain" id="PRO_5046735461" description="DUF4148 domain-containing protein" evidence="2">
    <location>
        <begin position="23"/>
        <end position="81"/>
    </location>
</feature>
<evidence type="ECO:0000313" key="4">
    <source>
        <dbReference type="Proteomes" id="UP000242951"/>
    </source>
</evidence>
<feature type="signal peptide" evidence="2">
    <location>
        <begin position="1"/>
        <end position="22"/>
    </location>
</feature>
<gene>
    <name evidence="3" type="ORF">BPMI_03055c</name>
</gene>
<reference evidence="3 4" key="1">
    <citation type="submission" date="2015-06" db="EMBL/GenBank/DDBJ databases">
        <title>Comparative genomics of Burkholderia leaf nodule symbionts.</title>
        <authorList>
            <person name="Carlier A."/>
            <person name="Eberl L."/>
            <person name="Pinto-Carbo M."/>
        </authorList>
    </citation>
    <scope>NUCLEOTIDE SEQUENCE [LARGE SCALE GENOMIC DNA]</scope>
    <source>
        <strain evidence="3 4">UZHbot3</strain>
    </source>
</reference>
<dbReference type="InterPro" id="IPR025421">
    <property type="entry name" value="DUF4148"/>
</dbReference>
<organism evidence="3 4">
    <name type="scientific">Candidatus Burkholderia pumila</name>
    <dbReference type="NCBI Taxonomy" id="1090375"/>
    <lineage>
        <taxon>Bacteria</taxon>
        <taxon>Pseudomonadati</taxon>
        <taxon>Pseudomonadota</taxon>
        <taxon>Betaproteobacteria</taxon>
        <taxon>Burkholderiales</taxon>
        <taxon>Burkholderiaceae</taxon>
        <taxon>Burkholderia</taxon>
    </lineage>
</organism>
<dbReference type="EMBL" id="LELG01000010">
    <property type="protein sequence ID" value="KMQ81119.1"/>
    <property type="molecule type" value="Genomic_DNA"/>
</dbReference>
<name>A0ABR5HNZ4_9BURK</name>
<proteinExistence type="predicted"/>
<dbReference type="Pfam" id="PF13663">
    <property type="entry name" value="DUF4148"/>
    <property type="match status" value="1"/>
</dbReference>
<evidence type="ECO:0000313" key="3">
    <source>
        <dbReference type="EMBL" id="KMQ81119.1"/>
    </source>
</evidence>
<feature type="region of interest" description="Disordered" evidence="1">
    <location>
        <begin position="62"/>
        <end position="81"/>
    </location>
</feature>
<keyword evidence="2" id="KW-0732">Signal</keyword>
<evidence type="ECO:0008006" key="5">
    <source>
        <dbReference type="Google" id="ProtNLM"/>
    </source>
</evidence>